<dbReference type="Pfam" id="PF00675">
    <property type="entry name" value="Peptidase_M16"/>
    <property type="match status" value="1"/>
</dbReference>
<dbReference type="InterPro" id="IPR011765">
    <property type="entry name" value="Pept_M16_N"/>
</dbReference>
<keyword evidence="6" id="KW-0732">Signal</keyword>
<feature type="domain" description="Peptidase M16 C-terminal" evidence="8">
    <location>
        <begin position="691"/>
        <end position="869"/>
    </location>
</feature>
<evidence type="ECO:0000256" key="2">
    <source>
        <dbReference type="ARBA" id="ARBA00022670"/>
    </source>
</evidence>
<evidence type="ECO:0000256" key="4">
    <source>
        <dbReference type="ARBA" id="ARBA00022833"/>
    </source>
</evidence>
<dbReference type="GO" id="GO:0008237">
    <property type="term" value="F:metallopeptidase activity"/>
    <property type="evidence" value="ECO:0007669"/>
    <property type="project" value="UniProtKB-KW"/>
</dbReference>
<evidence type="ECO:0000313" key="9">
    <source>
        <dbReference type="EMBL" id="QNA46025.1"/>
    </source>
</evidence>
<evidence type="ECO:0000259" key="7">
    <source>
        <dbReference type="Pfam" id="PF00675"/>
    </source>
</evidence>
<keyword evidence="4" id="KW-0862">Zinc</keyword>
<evidence type="ECO:0000256" key="3">
    <source>
        <dbReference type="ARBA" id="ARBA00022801"/>
    </source>
</evidence>
<feature type="domain" description="Peptidase M16 N-terminal" evidence="7">
    <location>
        <begin position="51"/>
        <end position="169"/>
    </location>
</feature>
<keyword evidence="10" id="KW-1185">Reference proteome</keyword>
<name>A0A7G5XKM2_9BACT</name>
<feature type="domain" description="Peptidase M16 C-terminal" evidence="8">
    <location>
        <begin position="208"/>
        <end position="388"/>
    </location>
</feature>
<evidence type="ECO:0000256" key="6">
    <source>
        <dbReference type="SAM" id="SignalP"/>
    </source>
</evidence>
<feature type="signal peptide" evidence="6">
    <location>
        <begin position="1"/>
        <end position="23"/>
    </location>
</feature>
<accession>A0A7G5XKM2</accession>
<dbReference type="SUPFAM" id="SSF63411">
    <property type="entry name" value="LuxS/MPP-like metallohydrolase"/>
    <property type="match status" value="4"/>
</dbReference>
<evidence type="ECO:0000313" key="10">
    <source>
        <dbReference type="Proteomes" id="UP000515344"/>
    </source>
</evidence>
<protein>
    <submittedName>
        <fullName evidence="9">Insulinase family protein</fullName>
    </submittedName>
</protein>
<dbReference type="PANTHER" id="PTHR43690">
    <property type="entry name" value="NARDILYSIN"/>
    <property type="match status" value="1"/>
</dbReference>
<dbReference type="RefSeq" id="WP_182805589.1">
    <property type="nucleotide sequence ID" value="NZ_CP060007.1"/>
</dbReference>
<dbReference type="PANTHER" id="PTHR43690:SF34">
    <property type="entry name" value="ZINC PROTEASE PQQL-LIKE"/>
    <property type="match status" value="1"/>
</dbReference>
<sequence>MQRKGSHLFFLSFLLFVFSATTAQQLTDKIPFDAKVKTGKLENGLTYFIRPNQKPEKRVELRLVVNAGAINEDEDQLGLAHMTEHMAFNGTKNFKKNDIVSYLQEIGVGFGNDLNAYTSFDETVYILPIPIDKPGNLEKGFQIIEDWAHNVSNLNDDIDGERAVILEESRLGKGAEERMFRKILPALFAGSLYADRLPIGKDSIIKNFKYDAIRRFYKDWYRPDLMAVVVVGDITVEKAEELIRKHFAGIKNPATPRERKYAEVKPYASNEVMILADKEASSSEVAINYPVFKYEAMNTVADYRNSIIRSLFLRMFNQRLQELTQKENPPFNFGGGGFGSYARGYDAFSVYAGVGTGDVKKATQALLEEVERVKRFGFTATELERSKKTTLSNYERTYNNRDKTESANYVDEYVNYFLKKDPTPGIEYEFEKVKELLPGITIEEVNALVNKYIKGVDNRFTYITQPEPKAGEKLPTEEEILAFFPAVEKADVKPYEDKAVASSLVENKPKAGKVAATKKDAKLGTTELTLSNGIKVTLKSTDFKADQILMSSVRPGGKNNYSAADKYNAEYAVAVVQAMGVGAFSPVDLRKVMAGKTVQVNPYINSSSEGVRGSSTVKDIETLFQLTWLTFTSPRMDTSLFKSYVQRNKSQYAMMGANPQFAFIDTFYSVLYNNDPLAPIALPKSENFSKIDLKRAAEIYKERFSDAGSMEFVFVGSFKEEEIIPLIEQYIGSLPTTSKKFAAVDNKVRPVKGKKEIMVKKGKDERSLILQLHSGEVPYSQDLELKAEAATEVLNIRIIEELREKIGGIYGGGIFGSLESEPYDNYTFAVQLPCGPEKADTLLKAINKEIKEIATKGPSQKNLDKVKQQWREQHKIDLKENEDWLSAITESKFPGNNIDYFVNYEKYVDKLTAKDVQMAAAKLLNGPNVFTAIQMPENYVAGEEKKTGERDNNVIQTIEIDKPEIKIELFDNGEIDGDSITVYFNSYPVLSKKQLTDKVTVLNVKALKGRKNNLVMFAENLGKTPPNTALMRITAGGKVYNVTVESDKKKNGTIVFKWKE</sequence>
<evidence type="ECO:0000256" key="5">
    <source>
        <dbReference type="ARBA" id="ARBA00023049"/>
    </source>
</evidence>
<dbReference type="Pfam" id="PF05193">
    <property type="entry name" value="Peptidase_M16_C"/>
    <property type="match status" value="2"/>
</dbReference>
<proteinExistence type="inferred from homology"/>
<gene>
    <name evidence="9" type="ORF">H4075_07530</name>
</gene>
<dbReference type="AlphaFoldDB" id="A0A7G5XKM2"/>
<evidence type="ECO:0000259" key="8">
    <source>
        <dbReference type="Pfam" id="PF05193"/>
    </source>
</evidence>
<dbReference type="InterPro" id="IPR011249">
    <property type="entry name" value="Metalloenz_LuxS/M16"/>
</dbReference>
<dbReference type="Proteomes" id="UP000515344">
    <property type="component" value="Chromosome"/>
</dbReference>
<keyword evidence="2" id="KW-0645">Protease</keyword>
<dbReference type="Gene3D" id="3.30.830.10">
    <property type="entry name" value="Metalloenzyme, LuxS/M16 peptidase-like"/>
    <property type="match status" value="4"/>
</dbReference>
<dbReference type="GO" id="GO:0006508">
    <property type="term" value="P:proteolysis"/>
    <property type="evidence" value="ECO:0007669"/>
    <property type="project" value="UniProtKB-KW"/>
</dbReference>
<dbReference type="EMBL" id="CP060007">
    <property type="protein sequence ID" value="QNA46025.1"/>
    <property type="molecule type" value="Genomic_DNA"/>
</dbReference>
<reference evidence="10" key="1">
    <citation type="submission" date="2020-08" db="EMBL/GenBank/DDBJ databases">
        <title>Lacibacter sp. S13-6-6 genome sequencing.</title>
        <authorList>
            <person name="Jin L."/>
        </authorList>
    </citation>
    <scope>NUCLEOTIDE SEQUENCE [LARGE SCALE GENOMIC DNA]</scope>
    <source>
        <strain evidence="10">S13-6-6</strain>
    </source>
</reference>
<comment type="similarity">
    <text evidence="1">Belongs to the peptidase M16 family.</text>
</comment>
<dbReference type="GO" id="GO:0046872">
    <property type="term" value="F:metal ion binding"/>
    <property type="evidence" value="ECO:0007669"/>
    <property type="project" value="InterPro"/>
</dbReference>
<keyword evidence="3" id="KW-0378">Hydrolase</keyword>
<dbReference type="KEGG" id="lacs:H4075_07530"/>
<evidence type="ECO:0000256" key="1">
    <source>
        <dbReference type="ARBA" id="ARBA00007261"/>
    </source>
</evidence>
<organism evidence="9 10">
    <name type="scientific">Lacibacter sediminis</name>
    <dbReference type="NCBI Taxonomy" id="2760713"/>
    <lineage>
        <taxon>Bacteria</taxon>
        <taxon>Pseudomonadati</taxon>
        <taxon>Bacteroidota</taxon>
        <taxon>Chitinophagia</taxon>
        <taxon>Chitinophagales</taxon>
        <taxon>Chitinophagaceae</taxon>
        <taxon>Lacibacter</taxon>
    </lineage>
</organism>
<dbReference type="InterPro" id="IPR007863">
    <property type="entry name" value="Peptidase_M16_C"/>
</dbReference>
<dbReference type="InterPro" id="IPR050626">
    <property type="entry name" value="Peptidase_M16"/>
</dbReference>
<feature type="chain" id="PRO_5028835863" evidence="6">
    <location>
        <begin position="24"/>
        <end position="1060"/>
    </location>
</feature>
<keyword evidence="5" id="KW-0482">Metalloprotease</keyword>